<dbReference type="PANTHER" id="PTHR10366">
    <property type="entry name" value="NAD DEPENDENT EPIMERASE/DEHYDRATASE"/>
    <property type="match status" value="1"/>
</dbReference>
<evidence type="ECO:0000256" key="2">
    <source>
        <dbReference type="ARBA" id="ARBA00023445"/>
    </source>
</evidence>
<protein>
    <recommendedName>
        <fullName evidence="3">3-beta hydroxysteroid dehydrogenase/isomerase domain-containing protein</fullName>
    </recommendedName>
</protein>
<dbReference type="InterPro" id="IPR036291">
    <property type="entry name" value="NAD(P)-bd_dom_sf"/>
</dbReference>
<sequence length="355" mass="39662">MPTVLLTGITGFLSAHVALVFLKNGWTVRGTLRSESKRAAVLAVPEYAPYLDHLELFVTGTLENGNYTEAIKGVDAVVHTASPVEFGEDEFRETHLAPALQGTKTVLETAATEESVKAVVYTSTYGTIGYHRTHPKEQVGRIIDEKDHNPWTLEELDEIVEKKSAGGNPYGAGGLFYMGAKKYAEIAAWEIHKAAKEKGAKWTLATLHPTMIWGPPIQPLTSLSHGGMSTEYLWMLAQGKDKPIAESMFPYYVDVRDCAQAHYQAVIQQAQGRFILTAGPYDFQEFADMLRELFPEQKERFALGTPGQYMYKDPGVYTLKNDKSIQELGVNYRPKVDTVRDAFTRFFELEKQGLK</sequence>
<dbReference type="EMBL" id="JBCAWK010000013">
    <property type="protein sequence ID" value="KAK8844562.1"/>
    <property type="molecule type" value="Genomic_DNA"/>
</dbReference>
<name>A0AAW0YR54_9TREE</name>
<dbReference type="CDD" id="cd05227">
    <property type="entry name" value="AR_SDR_e"/>
    <property type="match status" value="1"/>
</dbReference>
<comment type="similarity">
    <text evidence="2">Belongs to the NAD(P)-dependent epimerase/dehydratase family. Dihydroflavonol-4-reductase subfamily.</text>
</comment>
<evidence type="ECO:0000313" key="4">
    <source>
        <dbReference type="EMBL" id="KAK8844562.1"/>
    </source>
</evidence>
<dbReference type="SUPFAM" id="SSF51735">
    <property type="entry name" value="NAD(P)-binding Rossmann-fold domains"/>
    <property type="match status" value="1"/>
</dbReference>
<keyword evidence="5" id="KW-1185">Reference proteome</keyword>
<dbReference type="InterPro" id="IPR050425">
    <property type="entry name" value="NAD(P)_dehydrat-like"/>
</dbReference>
<dbReference type="Proteomes" id="UP001388673">
    <property type="component" value="Unassembled WGS sequence"/>
</dbReference>
<dbReference type="GeneID" id="92183667"/>
<dbReference type="PANTHER" id="PTHR10366:SF579">
    <property type="entry name" value="3-BETA HYDROXYSTEROID DEHYDROGENASE_ISOMERASE FAMILY PROTEIN (AFU_ORTHOLOGUE AFUA_3G02250)"/>
    <property type="match status" value="1"/>
</dbReference>
<reference evidence="4 5" key="1">
    <citation type="journal article" date="2024" name="bioRxiv">
        <title>Comparative genomics of Cryptococcus and Kwoniella reveals pathogenesis evolution and contrasting karyotype dynamics via intercentromeric recombination or chromosome fusion.</title>
        <authorList>
            <person name="Coelho M.A."/>
            <person name="David-Palma M."/>
            <person name="Shea T."/>
            <person name="Bowers K."/>
            <person name="McGinley-Smith S."/>
            <person name="Mohammad A.W."/>
            <person name="Gnirke A."/>
            <person name="Yurkov A.M."/>
            <person name="Nowrousian M."/>
            <person name="Sun S."/>
            <person name="Cuomo C.A."/>
            <person name="Heitman J."/>
        </authorList>
    </citation>
    <scope>NUCLEOTIDE SEQUENCE [LARGE SCALE GENOMIC DNA]</scope>
    <source>
        <strain evidence="4 5">CBS 13917</strain>
    </source>
</reference>
<dbReference type="Pfam" id="PF01073">
    <property type="entry name" value="3Beta_HSD"/>
    <property type="match status" value="1"/>
</dbReference>
<dbReference type="AlphaFoldDB" id="A0AAW0YR54"/>
<dbReference type="KEGG" id="kne:92183667"/>
<proteinExistence type="inferred from homology"/>
<evidence type="ECO:0000313" key="5">
    <source>
        <dbReference type="Proteomes" id="UP001388673"/>
    </source>
</evidence>
<comment type="caution">
    <text evidence="4">The sequence shown here is derived from an EMBL/GenBank/DDBJ whole genome shotgun (WGS) entry which is preliminary data.</text>
</comment>
<evidence type="ECO:0000259" key="3">
    <source>
        <dbReference type="Pfam" id="PF01073"/>
    </source>
</evidence>
<dbReference type="RefSeq" id="XP_066799786.1">
    <property type="nucleotide sequence ID" value="XM_066949492.1"/>
</dbReference>
<accession>A0AAW0YR54</accession>
<organism evidence="4 5">
    <name type="scientific">Kwoniella newhampshirensis</name>
    <dbReference type="NCBI Taxonomy" id="1651941"/>
    <lineage>
        <taxon>Eukaryota</taxon>
        <taxon>Fungi</taxon>
        <taxon>Dikarya</taxon>
        <taxon>Basidiomycota</taxon>
        <taxon>Agaricomycotina</taxon>
        <taxon>Tremellomycetes</taxon>
        <taxon>Tremellales</taxon>
        <taxon>Cryptococcaceae</taxon>
        <taxon>Kwoniella</taxon>
    </lineage>
</organism>
<gene>
    <name evidence="4" type="ORF">IAR55_006409</name>
</gene>
<evidence type="ECO:0000256" key="1">
    <source>
        <dbReference type="ARBA" id="ARBA00023002"/>
    </source>
</evidence>
<dbReference type="GO" id="GO:0016616">
    <property type="term" value="F:oxidoreductase activity, acting on the CH-OH group of donors, NAD or NADP as acceptor"/>
    <property type="evidence" value="ECO:0007669"/>
    <property type="project" value="InterPro"/>
</dbReference>
<dbReference type="Gene3D" id="3.40.50.720">
    <property type="entry name" value="NAD(P)-binding Rossmann-like Domain"/>
    <property type="match status" value="1"/>
</dbReference>
<feature type="domain" description="3-beta hydroxysteroid dehydrogenase/isomerase" evidence="3">
    <location>
        <begin position="7"/>
        <end position="130"/>
    </location>
</feature>
<dbReference type="InterPro" id="IPR002225">
    <property type="entry name" value="3Beta_OHSteriod_DH/Estase"/>
</dbReference>
<dbReference type="GO" id="GO:0006694">
    <property type="term" value="P:steroid biosynthetic process"/>
    <property type="evidence" value="ECO:0007669"/>
    <property type="project" value="InterPro"/>
</dbReference>
<keyword evidence="1" id="KW-0560">Oxidoreductase</keyword>